<dbReference type="AlphaFoldDB" id="A0A200PVX0"/>
<dbReference type="Proteomes" id="UP000195402">
    <property type="component" value="Unassembled WGS sequence"/>
</dbReference>
<comment type="caution">
    <text evidence="8">The sequence shown here is derived from an EMBL/GenBank/DDBJ whole genome shotgun (WGS) entry which is preliminary data.</text>
</comment>
<evidence type="ECO:0000256" key="6">
    <source>
        <dbReference type="ARBA" id="ARBA00023136"/>
    </source>
</evidence>
<evidence type="ECO:0000313" key="9">
    <source>
        <dbReference type="Proteomes" id="UP000195402"/>
    </source>
</evidence>
<keyword evidence="4 7" id="KW-0732">Signal</keyword>
<dbReference type="InterPro" id="IPR001611">
    <property type="entry name" value="Leu-rich_rpt"/>
</dbReference>
<accession>A0A200PVX0</accession>
<dbReference type="InParanoid" id="A0A200PVX0"/>
<dbReference type="GO" id="GO:0005886">
    <property type="term" value="C:plasma membrane"/>
    <property type="evidence" value="ECO:0007669"/>
    <property type="project" value="UniProtKB-SubCell"/>
</dbReference>
<evidence type="ECO:0000256" key="3">
    <source>
        <dbReference type="ARBA" id="ARBA00022614"/>
    </source>
</evidence>
<comment type="subcellular location">
    <subcellularLocation>
        <location evidence="1">Cell membrane</location>
    </subcellularLocation>
</comment>
<dbReference type="SUPFAM" id="SSF52058">
    <property type="entry name" value="L domain-like"/>
    <property type="match status" value="1"/>
</dbReference>
<keyword evidence="6" id="KW-0472">Membrane</keyword>
<organism evidence="8 9">
    <name type="scientific">Macleaya cordata</name>
    <name type="common">Five-seeded plume-poppy</name>
    <name type="synonym">Bocconia cordata</name>
    <dbReference type="NCBI Taxonomy" id="56857"/>
    <lineage>
        <taxon>Eukaryota</taxon>
        <taxon>Viridiplantae</taxon>
        <taxon>Streptophyta</taxon>
        <taxon>Embryophyta</taxon>
        <taxon>Tracheophyta</taxon>
        <taxon>Spermatophyta</taxon>
        <taxon>Magnoliopsida</taxon>
        <taxon>Ranunculales</taxon>
        <taxon>Papaveraceae</taxon>
        <taxon>Papaveroideae</taxon>
        <taxon>Macleaya</taxon>
    </lineage>
</organism>
<evidence type="ECO:0000313" key="8">
    <source>
        <dbReference type="EMBL" id="OVA02361.1"/>
    </source>
</evidence>
<dbReference type="PANTHER" id="PTHR48059:SF36">
    <property type="entry name" value="LEUCINE-RICH REPEAT DOMAIN, L DOMAIN-CONTAINING PROTEIN-RELATED"/>
    <property type="match status" value="1"/>
</dbReference>
<reference evidence="8 9" key="1">
    <citation type="journal article" date="2017" name="Mol. Plant">
        <title>The Genome of Medicinal Plant Macleaya cordata Provides New Insights into Benzylisoquinoline Alkaloids Metabolism.</title>
        <authorList>
            <person name="Liu X."/>
            <person name="Liu Y."/>
            <person name="Huang P."/>
            <person name="Ma Y."/>
            <person name="Qing Z."/>
            <person name="Tang Q."/>
            <person name="Cao H."/>
            <person name="Cheng P."/>
            <person name="Zheng Y."/>
            <person name="Yuan Z."/>
            <person name="Zhou Y."/>
            <person name="Liu J."/>
            <person name="Tang Z."/>
            <person name="Zhuo Y."/>
            <person name="Zhang Y."/>
            <person name="Yu L."/>
            <person name="Huang J."/>
            <person name="Yang P."/>
            <person name="Peng Q."/>
            <person name="Zhang J."/>
            <person name="Jiang W."/>
            <person name="Zhang Z."/>
            <person name="Lin K."/>
            <person name="Ro D.K."/>
            <person name="Chen X."/>
            <person name="Xiong X."/>
            <person name="Shang Y."/>
            <person name="Huang S."/>
            <person name="Zeng J."/>
        </authorList>
    </citation>
    <scope>NUCLEOTIDE SEQUENCE [LARGE SCALE GENOMIC DNA]</scope>
    <source>
        <strain evidence="9">cv. BLH2017</strain>
        <tissue evidence="8">Root</tissue>
    </source>
</reference>
<protein>
    <submittedName>
        <fullName evidence="8">Leucine-rich repeat</fullName>
    </submittedName>
</protein>
<dbReference type="STRING" id="56857.A0A200PVX0"/>
<keyword evidence="9" id="KW-1185">Reference proteome</keyword>
<dbReference type="Pfam" id="PF00560">
    <property type="entry name" value="LRR_1"/>
    <property type="match status" value="1"/>
</dbReference>
<proteinExistence type="predicted"/>
<evidence type="ECO:0000256" key="7">
    <source>
        <dbReference type="SAM" id="SignalP"/>
    </source>
</evidence>
<dbReference type="Pfam" id="PF13855">
    <property type="entry name" value="LRR_8"/>
    <property type="match status" value="1"/>
</dbReference>
<dbReference type="Gene3D" id="3.80.10.10">
    <property type="entry name" value="Ribonuclease Inhibitor"/>
    <property type="match status" value="1"/>
</dbReference>
<dbReference type="InterPro" id="IPR032675">
    <property type="entry name" value="LRR_dom_sf"/>
</dbReference>
<dbReference type="EMBL" id="MVGT01003956">
    <property type="protein sequence ID" value="OVA02361.1"/>
    <property type="molecule type" value="Genomic_DNA"/>
</dbReference>
<evidence type="ECO:0000256" key="2">
    <source>
        <dbReference type="ARBA" id="ARBA00022475"/>
    </source>
</evidence>
<keyword evidence="5" id="KW-0677">Repeat</keyword>
<feature type="chain" id="PRO_5013256179" evidence="7">
    <location>
        <begin position="23"/>
        <end position="422"/>
    </location>
</feature>
<name>A0A200PVX0_MACCD</name>
<evidence type="ECO:0000256" key="5">
    <source>
        <dbReference type="ARBA" id="ARBA00022737"/>
    </source>
</evidence>
<dbReference type="OrthoDB" id="676979at2759"/>
<keyword evidence="3" id="KW-0433">Leucine-rich repeat</keyword>
<dbReference type="InterPro" id="IPR051848">
    <property type="entry name" value="PGIP"/>
</dbReference>
<dbReference type="FunCoup" id="A0A200PVX0">
    <property type="interactions" value="5"/>
</dbReference>
<dbReference type="FunFam" id="3.80.10.10:FF:000299">
    <property type="entry name" value="Piriformospora indica-insensitive protein 2"/>
    <property type="match status" value="1"/>
</dbReference>
<keyword evidence="2" id="KW-1003">Cell membrane</keyword>
<evidence type="ECO:0000256" key="4">
    <source>
        <dbReference type="ARBA" id="ARBA00022729"/>
    </source>
</evidence>
<feature type="signal peptide" evidence="7">
    <location>
        <begin position="1"/>
        <end position="22"/>
    </location>
</feature>
<gene>
    <name evidence="8" type="ORF">BVC80_9099g161</name>
</gene>
<evidence type="ECO:0000256" key="1">
    <source>
        <dbReference type="ARBA" id="ARBA00004236"/>
    </source>
</evidence>
<sequence length="422" mass="46530">MASLPFIPYFTLITLLISFAYSSDTETSPQTLLLSSDEQESAYQVLESVNSLIDWRSLFPDDLCYSGPHGLVCDYFVDENGNGSFHITELSFGYVSEYSSNPPCSFNATFSPSLTSFSYLKKLFFYKCFAGTEIWLPGYFSNLSSTLEELVFIENPSLFGTLNGKIGNLTSLRRLVLTGTNVSGNIPDEIGDLLDLEQITVTRNRLNGELPVSIGKLKKLKVLDLSLNGFEGDLPDSIGGITELLKLDLGSNRFSGKIPKSFVGLQRLEFLDLSWNRFGNYGVPLFLSEMQSLKEVYLSGNQLGGQIPEIWEKMGGILGLGLSGLGLVGKIPSSMGVFLRNVCFLGLDNNTLEGNVPEEFGLLESVHELNLENNKLSGRIRLPLSAKFGGKIKLKGNNGLCVDGEEFRGSDKNRADLRYRED</sequence>
<dbReference type="OMA" id="INSAIPW"/>
<dbReference type="PANTHER" id="PTHR48059">
    <property type="entry name" value="POLYGALACTURONASE INHIBITOR 1"/>
    <property type="match status" value="1"/>
</dbReference>